<organism evidence="10 11">
    <name type="scientific">Eutrema salsugineum</name>
    <name type="common">Saltwater cress</name>
    <name type="synonym">Sisymbrium salsugineum</name>
    <dbReference type="NCBI Taxonomy" id="72664"/>
    <lineage>
        <taxon>Eukaryota</taxon>
        <taxon>Viridiplantae</taxon>
        <taxon>Streptophyta</taxon>
        <taxon>Embryophyta</taxon>
        <taxon>Tracheophyta</taxon>
        <taxon>Spermatophyta</taxon>
        <taxon>Magnoliopsida</taxon>
        <taxon>eudicotyledons</taxon>
        <taxon>Gunneridae</taxon>
        <taxon>Pentapetalae</taxon>
        <taxon>rosids</taxon>
        <taxon>malvids</taxon>
        <taxon>Brassicales</taxon>
        <taxon>Brassicaceae</taxon>
        <taxon>Eutremeae</taxon>
        <taxon>Eutrema</taxon>
    </lineage>
</organism>
<feature type="transmembrane region" description="Helical" evidence="7">
    <location>
        <begin position="12"/>
        <end position="33"/>
    </location>
</feature>
<dbReference type="InterPro" id="IPR025846">
    <property type="entry name" value="TBL_N"/>
</dbReference>
<dbReference type="STRING" id="72664.V4MC29"/>
<keyword evidence="3 7" id="KW-0812">Transmembrane</keyword>
<proteinExistence type="inferred from homology"/>
<evidence type="ECO:0000256" key="2">
    <source>
        <dbReference type="ARBA" id="ARBA00007727"/>
    </source>
</evidence>
<evidence type="ECO:0000259" key="8">
    <source>
        <dbReference type="Pfam" id="PF13839"/>
    </source>
</evidence>
<evidence type="ECO:0000256" key="6">
    <source>
        <dbReference type="ARBA" id="ARBA00023136"/>
    </source>
</evidence>
<keyword evidence="4" id="KW-0735">Signal-anchor</keyword>
<evidence type="ECO:0000256" key="4">
    <source>
        <dbReference type="ARBA" id="ARBA00022968"/>
    </source>
</evidence>
<gene>
    <name evidence="10" type="ORF">EUTSA_v10016697mg</name>
</gene>
<dbReference type="GO" id="GO:0016020">
    <property type="term" value="C:membrane"/>
    <property type="evidence" value="ECO:0007669"/>
    <property type="project" value="UniProtKB-SubCell"/>
</dbReference>
<dbReference type="EMBL" id="KI517385">
    <property type="protein sequence ID" value="ESQ52722.1"/>
    <property type="molecule type" value="Genomic_DNA"/>
</dbReference>
<evidence type="ECO:0000256" key="1">
    <source>
        <dbReference type="ARBA" id="ARBA00004167"/>
    </source>
</evidence>
<evidence type="ECO:0000259" key="9">
    <source>
        <dbReference type="Pfam" id="PF14416"/>
    </source>
</evidence>
<dbReference type="Proteomes" id="UP000030689">
    <property type="component" value="Unassembled WGS sequence"/>
</dbReference>
<evidence type="ECO:0000256" key="5">
    <source>
        <dbReference type="ARBA" id="ARBA00022989"/>
    </source>
</evidence>
<comment type="subcellular location">
    <subcellularLocation>
        <location evidence="1">Membrane</location>
        <topology evidence="1">Single-pass membrane protein</topology>
    </subcellularLocation>
</comment>
<dbReference type="Pfam" id="PF13839">
    <property type="entry name" value="PC-Esterase"/>
    <property type="match status" value="1"/>
</dbReference>
<evidence type="ECO:0000256" key="7">
    <source>
        <dbReference type="SAM" id="Phobius"/>
    </source>
</evidence>
<evidence type="ECO:0000256" key="3">
    <source>
        <dbReference type="ARBA" id="ARBA00022692"/>
    </source>
</evidence>
<dbReference type="PANTHER" id="PTHR32285:SF157">
    <property type="entry name" value="PROTEIN TRICHOME BIREFRINGENCE-LIKE 30"/>
    <property type="match status" value="1"/>
</dbReference>
<feature type="domain" description="Trichome birefringence-like N-terminal" evidence="9">
    <location>
        <begin position="75"/>
        <end position="128"/>
    </location>
</feature>
<keyword evidence="6 7" id="KW-0472">Membrane</keyword>
<dbReference type="Gramene" id="ESQ52722">
    <property type="protein sequence ID" value="ESQ52722"/>
    <property type="gene ID" value="EUTSA_v10016697mg"/>
</dbReference>
<name>V4MC29_EUTSA</name>
<dbReference type="AlphaFoldDB" id="V4MC29"/>
<evidence type="ECO:0000313" key="10">
    <source>
        <dbReference type="EMBL" id="ESQ52722.1"/>
    </source>
</evidence>
<feature type="domain" description="Trichome birefringence-like C-terminal" evidence="8">
    <location>
        <begin position="129"/>
        <end position="420"/>
    </location>
</feature>
<dbReference type="InterPro" id="IPR026057">
    <property type="entry name" value="TBL_C"/>
</dbReference>
<dbReference type="GO" id="GO:0016413">
    <property type="term" value="F:O-acetyltransferase activity"/>
    <property type="evidence" value="ECO:0007669"/>
    <property type="project" value="InterPro"/>
</dbReference>
<dbReference type="OrthoDB" id="1932925at2759"/>
<dbReference type="GO" id="GO:0005794">
    <property type="term" value="C:Golgi apparatus"/>
    <property type="evidence" value="ECO:0007669"/>
    <property type="project" value="TreeGrafter"/>
</dbReference>
<dbReference type="eggNOG" id="ENOG502QUBK">
    <property type="taxonomic scope" value="Eukaryota"/>
</dbReference>
<dbReference type="InterPro" id="IPR029962">
    <property type="entry name" value="TBL"/>
</dbReference>
<keyword evidence="5 7" id="KW-1133">Transmembrane helix</keyword>
<dbReference type="OMA" id="SHHRTER"/>
<dbReference type="KEGG" id="eus:EUTSA_v10016697mg"/>
<reference evidence="10 11" key="1">
    <citation type="journal article" date="2013" name="Front. Plant Sci.">
        <title>The Reference Genome of the Halophytic Plant Eutrema salsugineum.</title>
        <authorList>
            <person name="Yang R."/>
            <person name="Jarvis D.E."/>
            <person name="Chen H."/>
            <person name="Beilstein M.A."/>
            <person name="Grimwood J."/>
            <person name="Jenkins J."/>
            <person name="Shu S."/>
            <person name="Prochnik S."/>
            <person name="Xin M."/>
            <person name="Ma C."/>
            <person name="Schmutz J."/>
            <person name="Wing R.A."/>
            <person name="Mitchell-Olds T."/>
            <person name="Schumaker K.S."/>
            <person name="Wang X."/>
        </authorList>
    </citation>
    <scope>NUCLEOTIDE SEQUENCE [LARGE SCALE GENOMIC DNA]</scope>
</reference>
<evidence type="ECO:0000313" key="11">
    <source>
        <dbReference type="Proteomes" id="UP000030689"/>
    </source>
</evidence>
<dbReference type="PANTHER" id="PTHR32285">
    <property type="entry name" value="PROTEIN TRICHOME BIREFRINGENCE-LIKE 9-RELATED"/>
    <property type="match status" value="1"/>
</dbReference>
<sequence>MKQFGGTQRNAYLPILYLAVIVLPVFLLGSYLYNENLRISQFREFKTHNLQEHISPPQQTKEDEDKKINLVPLEACDVFTGKWVLDNVTHPLYKEDECEFLTEWVACTRNGRPDSKYQKWRWQPRDCSLPKFDAKLLLEKLKGKKLMFIGDSIHYNQWQSMVCMVQSNIPSGKKTLNHTAQMSIFNIEEYNTTIAFYWAPFLVESNADPPDKRDGKTEPIIMPRSISKHGESWKDADFLVFNTYIWWTRNSKIKVLKQGSFSQGSKEYNEIGIYVMYEQVLRTWANWLEQNIDSNRTSIFFSSMSPAHVRSSDWSVDGGSSKCEKETEPILDMSKPIDVGTNRRFYEIAVNVTKSTSRVKINFLDVTTMSEYRKDGHTSFYGSRSGKLITPEQKLDPRTFADCYHWCLPGLPDTWNELLSLYIIHTT</sequence>
<accession>V4MC29</accession>
<protein>
    <submittedName>
        <fullName evidence="10">Uncharacterized protein</fullName>
    </submittedName>
</protein>
<dbReference type="Pfam" id="PF14416">
    <property type="entry name" value="PMR5N"/>
    <property type="match status" value="1"/>
</dbReference>
<keyword evidence="11" id="KW-1185">Reference proteome</keyword>
<comment type="similarity">
    <text evidence="2">Belongs to the PC-esterase family. TBL subfamily.</text>
</comment>